<accession>A0A412VZ02</accession>
<reference evidence="1 5" key="2">
    <citation type="journal article" date="2019" name="Nat. Med.">
        <title>A library of human gut bacterial isolates paired with longitudinal multiomics data enables mechanistic microbiome research.</title>
        <authorList>
            <person name="Poyet M."/>
            <person name="Groussin M."/>
            <person name="Gibbons S.M."/>
            <person name="Avila-Pacheco J."/>
            <person name="Jiang X."/>
            <person name="Kearney S.M."/>
            <person name="Perrotta A.R."/>
            <person name="Berdy B."/>
            <person name="Zhao S."/>
            <person name="Lieberman T.D."/>
            <person name="Swanson P.K."/>
            <person name="Smith M."/>
            <person name="Roesemann S."/>
            <person name="Alexander J.E."/>
            <person name="Rich S.A."/>
            <person name="Livny J."/>
            <person name="Vlamakis H."/>
            <person name="Clish C."/>
            <person name="Bullock K."/>
            <person name="Deik A."/>
            <person name="Scott J."/>
            <person name="Pierce K.A."/>
            <person name="Xavier R.J."/>
            <person name="Alm E.J."/>
        </authorList>
    </citation>
    <scope>NUCLEOTIDE SEQUENCE [LARGE SCALE GENOMIC DNA]</scope>
    <source>
        <strain evidence="1 5">BIOML-A74</strain>
    </source>
</reference>
<organism evidence="3 4">
    <name type="scientific">Bacteroides xylanisolvens</name>
    <dbReference type="NCBI Taxonomy" id="371601"/>
    <lineage>
        <taxon>Bacteria</taxon>
        <taxon>Pseudomonadati</taxon>
        <taxon>Bacteroidota</taxon>
        <taxon>Bacteroidia</taxon>
        <taxon>Bacteroidales</taxon>
        <taxon>Bacteroidaceae</taxon>
        <taxon>Bacteroides</taxon>
    </lineage>
</organism>
<dbReference type="PROSITE" id="PS51257">
    <property type="entry name" value="PROKAR_LIPOPROTEIN"/>
    <property type="match status" value="1"/>
</dbReference>
<evidence type="ECO:0000313" key="5">
    <source>
        <dbReference type="Proteomes" id="UP000435059"/>
    </source>
</evidence>
<dbReference type="AlphaFoldDB" id="A0A412VZ02"/>
<dbReference type="Proteomes" id="UP000435059">
    <property type="component" value="Unassembled WGS sequence"/>
</dbReference>
<dbReference type="Pfam" id="PF17170">
    <property type="entry name" value="DUF5128"/>
    <property type="match status" value="1"/>
</dbReference>
<dbReference type="Proteomes" id="UP000283369">
    <property type="component" value="Unassembled WGS sequence"/>
</dbReference>
<protein>
    <submittedName>
        <fullName evidence="3">6-bladed beta-propeller</fullName>
    </submittedName>
</protein>
<evidence type="ECO:0000313" key="4">
    <source>
        <dbReference type="Proteomes" id="UP000283369"/>
    </source>
</evidence>
<dbReference type="EMBL" id="WDES01000032">
    <property type="protein sequence ID" value="KAB6084990.1"/>
    <property type="molecule type" value="Genomic_DNA"/>
</dbReference>
<reference evidence="3 4" key="1">
    <citation type="submission" date="2018-08" db="EMBL/GenBank/DDBJ databases">
        <title>A genome reference for cultivated species of the human gut microbiota.</title>
        <authorList>
            <person name="Zou Y."/>
            <person name="Xue W."/>
            <person name="Luo G."/>
        </authorList>
    </citation>
    <scope>NUCLEOTIDE SEQUENCE [LARGE SCALE GENOMIC DNA]</scope>
    <source>
        <strain evidence="3 4">AF14-7</strain>
    </source>
</reference>
<dbReference type="RefSeq" id="WP_117809610.1">
    <property type="nucleotide sequence ID" value="NZ_JAHOJA010000113.1"/>
</dbReference>
<dbReference type="SUPFAM" id="SSF63829">
    <property type="entry name" value="Calcium-dependent phosphotriesterase"/>
    <property type="match status" value="1"/>
</dbReference>
<reference evidence="2" key="3">
    <citation type="submission" date="2023-08" db="EMBL/GenBank/DDBJ databases">
        <title>Mucin Metabolism Genes Underlie the Key Renovations of Bacteroides xylanisolvens Genomes in Captive Great Apes.</title>
        <authorList>
            <person name="Nishida A.H."/>
        </authorList>
    </citation>
    <scope>NUCLEOTIDE SEQUENCE</scope>
    <source>
        <strain evidence="2">P13.H9</strain>
    </source>
</reference>
<dbReference type="Proteomes" id="UP001198461">
    <property type="component" value="Unassembled WGS sequence"/>
</dbReference>
<evidence type="ECO:0000313" key="2">
    <source>
        <dbReference type="EMBL" id="MCA4702237.1"/>
    </source>
</evidence>
<dbReference type="EMBL" id="JAIWYE010000002">
    <property type="protein sequence ID" value="MCA4702237.1"/>
    <property type="molecule type" value="Genomic_DNA"/>
</dbReference>
<sequence>MKKKIVYIFLLLLVSCNNPRNNSLKEIEDRNLTLLEYDYCSKKNHLHEFDSVTFVPLETNERSLISSITKILYKNETYYIFDKVQAMIFLFDDNGSYITKIHNIGSGPGEYADISDFDIDADLNIYISSIVGRKIIKYKYPDYKLFTEYKTNATVMEIAVDEKTGKIWGTNIFQTEDGICLGFYSNEKFVPVIASRGIADNANTPFKAQSFYKSGNHLFFNPRYSPYIYMIDNDEVSKYMKIISDDFVDNSDLELEKDFKKERGVREQYSTNECLISGVNSFYQCKGHFLAEIWRNHGAPLLLEYEAKEKEGYLFCPLLDPQIKAFTKIAAVSSDFYISYINAQSFLNNYEETVTRKYNLVDDSNPVLMNIYVK</sequence>
<name>A0A412VZ02_9BACE</name>
<comment type="caution">
    <text evidence="3">The sequence shown here is derived from an EMBL/GenBank/DDBJ whole genome shotgun (WGS) entry which is preliminary data.</text>
</comment>
<dbReference type="EMBL" id="QRYV01000019">
    <property type="protein sequence ID" value="RGV15099.1"/>
    <property type="molecule type" value="Genomic_DNA"/>
</dbReference>
<proteinExistence type="predicted"/>
<gene>
    <name evidence="3" type="ORF">DWW25_09535</name>
    <name evidence="1" type="ORF">GA574_17365</name>
    <name evidence="2" type="ORF">LD004_01195</name>
</gene>
<evidence type="ECO:0000313" key="3">
    <source>
        <dbReference type="EMBL" id="RGV15099.1"/>
    </source>
</evidence>
<evidence type="ECO:0000313" key="1">
    <source>
        <dbReference type="EMBL" id="KAB6084990.1"/>
    </source>
</evidence>
<keyword evidence="5" id="KW-1185">Reference proteome</keyword>